<feature type="signal peptide" evidence="2">
    <location>
        <begin position="1"/>
        <end position="26"/>
    </location>
</feature>
<dbReference type="Gene3D" id="2.40.260.10">
    <property type="entry name" value="Sortase"/>
    <property type="match status" value="1"/>
</dbReference>
<evidence type="ECO:0000256" key="1">
    <source>
        <dbReference type="ARBA" id="ARBA00022801"/>
    </source>
</evidence>
<dbReference type="EMBL" id="FNBE01000009">
    <property type="protein sequence ID" value="SDG10321.1"/>
    <property type="molecule type" value="Genomic_DNA"/>
</dbReference>
<dbReference type="OrthoDB" id="525039at2"/>
<dbReference type="CDD" id="cd05829">
    <property type="entry name" value="Sortase_F"/>
    <property type="match status" value="1"/>
</dbReference>
<evidence type="ECO:0000256" key="2">
    <source>
        <dbReference type="SAM" id="SignalP"/>
    </source>
</evidence>
<dbReference type="AlphaFoldDB" id="A0A1G7RHT6"/>
<protein>
    <submittedName>
        <fullName evidence="3">Sortase family protein</fullName>
    </submittedName>
</protein>
<keyword evidence="4" id="KW-1185">Reference proteome</keyword>
<dbReference type="STRING" id="366584.SAMN05216377_10929"/>
<evidence type="ECO:0000313" key="4">
    <source>
        <dbReference type="Proteomes" id="UP000198967"/>
    </source>
</evidence>
<sequence length="200" mass="20345">MRVRALAAALLLAALAGCSTPPPAPAPAPAPVAAEPAATRPAAAPIAALAPSDPVGLGVPTIGVRSGPLMRLGIDRAGALEVPPDATTVGWFTLGPTPGAPGPAVLAAHVDYRGVPGAFTNLKAMSEGDRIRVPRADGSTAVFTAYRVARYDKSAFPTEDVYGDTAGSELRLITCGGEFDAATRNYRDNVVVYARLTGSE</sequence>
<dbReference type="NCBIfam" id="NF033748">
    <property type="entry name" value="class_F_sortase"/>
    <property type="match status" value="1"/>
</dbReference>
<reference evidence="3 4" key="1">
    <citation type="submission" date="2016-10" db="EMBL/GenBank/DDBJ databases">
        <authorList>
            <person name="de Groot N.N."/>
        </authorList>
    </citation>
    <scope>NUCLEOTIDE SEQUENCE [LARGE SCALE GENOMIC DNA]</scope>
    <source>
        <strain evidence="3 4">CGMCC 4.3143</strain>
    </source>
</reference>
<dbReference type="InterPro" id="IPR005754">
    <property type="entry name" value="Sortase"/>
</dbReference>
<proteinExistence type="predicted"/>
<dbReference type="PROSITE" id="PS51257">
    <property type="entry name" value="PROKAR_LIPOPROTEIN"/>
    <property type="match status" value="1"/>
</dbReference>
<keyword evidence="1" id="KW-0378">Hydrolase</keyword>
<keyword evidence="2" id="KW-0732">Signal</keyword>
<organism evidence="3 4">
    <name type="scientific">Pseudonocardia oroxyli</name>
    <dbReference type="NCBI Taxonomy" id="366584"/>
    <lineage>
        <taxon>Bacteria</taxon>
        <taxon>Bacillati</taxon>
        <taxon>Actinomycetota</taxon>
        <taxon>Actinomycetes</taxon>
        <taxon>Pseudonocardiales</taxon>
        <taxon>Pseudonocardiaceae</taxon>
        <taxon>Pseudonocardia</taxon>
    </lineage>
</organism>
<gene>
    <name evidence="3" type="ORF">SAMN05216377_10929</name>
</gene>
<name>A0A1G7RHT6_PSEOR</name>
<dbReference type="InterPro" id="IPR042001">
    <property type="entry name" value="Sortase_F"/>
</dbReference>
<dbReference type="InterPro" id="IPR023365">
    <property type="entry name" value="Sortase_dom-sf"/>
</dbReference>
<accession>A0A1G7RHT6</accession>
<dbReference type="GO" id="GO:0016787">
    <property type="term" value="F:hydrolase activity"/>
    <property type="evidence" value="ECO:0007669"/>
    <property type="project" value="UniProtKB-KW"/>
</dbReference>
<dbReference type="SUPFAM" id="SSF63817">
    <property type="entry name" value="Sortase"/>
    <property type="match status" value="1"/>
</dbReference>
<evidence type="ECO:0000313" key="3">
    <source>
        <dbReference type="EMBL" id="SDG10321.1"/>
    </source>
</evidence>
<dbReference type="Proteomes" id="UP000198967">
    <property type="component" value="Unassembled WGS sequence"/>
</dbReference>
<dbReference type="RefSeq" id="WP_093084424.1">
    <property type="nucleotide sequence ID" value="NZ_FNBE01000009.1"/>
</dbReference>
<feature type="chain" id="PRO_5011432343" evidence="2">
    <location>
        <begin position="27"/>
        <end position="200"/>
    </location>
</feature>
<dbReference type="Pfam" id="PF04203">
    <property type="entry name" value="Sortase"/>
    <property type="match status" value="1"/>
</dbReference>